<dbReference type="PRINTS" id="PR00926">
    <property type="entry name" value="MITOCARRIER"/>
</dbReference>
<comment type="similarity">
    <text evidence="2 11">Belongs to the mitochondrial carrier (TC 2.A.29) family.</text>
</comment>
<evidence type="ECO:0000256" key="8">
    <source>
        <dbReference type="ARBA" id="ARBA00023128"/>
    </source>
</evidence>
<dbReference type="EMBL" id="JAPUFD010000010">
    <property type="protein sequence ID" value="MDI1489664.1"/>
    <property type="molecule type" value="Genomic_DNA"/>
</dbReference>
<keyword evidence="7" id="KW-1133">Transmembrane helix</keyword>
<evidence type="ECO:0000256" key="11">
    <source>
        <dbReference type="RuleBase" id="RU000488"/>
    </source>
</evidence>
<dbReference type="Pfam" id="PF00153">
    <property type="entry name" value="Mito_carr"/>
    <property type="match status" value="3"/>
</dbReference>
<gene>
    <name evidence="12" type="primary">MIC33</name>
    <name evidence="12" type="ORF">OHK93_000862</name>
</gene>
<dbReference type="Proteomes" id="UP001161017">
    <property type="component" value="Unassembled WGS sequence"/>
</dbReference>
<evidence type="ECO:0000313" key="13">
    <source>
        <dbReference type="Proteomes" id="UP001161017"/>
    </source>
</evidence>
<dbReference type="Gene3D" id="1.50.40.10">
    <property type="entry name" value="Mitochondrial carrier domain"/>
    <property type="match status" value="1"/>
</dbReference>
<keyword evidence="4 10" id="KW-0812">Transmembrane</keyword>
<dbReference type="FunFam" id="1.50.40.10:FF:000009">
    <property type="entry name" value="Mitochondrial 2-oxoglutarate/malate carrier protein"/>
    <property type="match status" value="1"/>
</dbReference>
<dbReference type="GO" id="GO:0055085">
    <property type="term" value="P:transmembrane transport"/>
    <property type="evidence" value="ECO:0007669"/>
    <property type="project" value="InterPro"/>
</dbReference>
<feature type="repeat" description="Solcar" evidence="10">
    <location>
        <begin position="35"/>
        <end position="124"/>
    </location>
</feature>
<accession>A0AA43QQF7</accession>
<evidence type="ECO:0000256" key="9">
    <source>
        <dbReference type="ARBA" id="ARBA00023136"/>
    </source>
</evidence>
<dbReference type="PANTHER" id="PTHR45618">
    <property type="entry name" value="MITOCHONDRIAL DICARBOXYLATE CARRIER-RELATED"/>
    <property type="match status" value="1"/>
</dbReference>
<proteinExistence type="inferred from homology"/>
<keyword evidence="3 11" id="KW-0813">Transport</keyword>
<sequence length="312" mass="33452">MSKAVDTAKSSAAVLTKPAAESSPTAASFLHHPYTRALLPFVNGGLAGMIATTCIQPIDMVKVRLQLAGEGVKTGPRPGPLTITREILAQGKVMDLYTGLSAGLLRQAVYTTARLGFFDTFMTGLKTRAETQGNTIGFRERAAAGLSAGGLAACVGNPADLALIRMQSDGLRPPEARANYRSVVDALSRIAKSEGVYALWAGASPTVARAMALNFGQLAFFSEAKTQLKQRTEWGMTRQTLTASAIAGFFASFFSLPFDFVKTRLQKQGKGADGTLPYKGMADCFRKVAREEGLMRFYRGFGTYYVRIAPHA</sequence>
<feature type="repeat" description="Solcar" evidence="10">
    <location>
        <begin position="235"/>
        <end position="312"/>
    </location>
</feature>
<keyword evidence="5" id="KW-0677">Repeat</keyword>
<dbReference type="InterPro" id="IPR018108">
    <property type="entry name" value="MCP_transmembrane"/>
</dbReference>
<dbReference type="SUPFAM" id="SSF103506">
    <property type="entry name" value="Mitochondrial carrier"/>
    <property type="match status" value="1"/>
</dbReference>
<name>A0AA43QQF7_9LECA</name>
<comment type="caution">
    <text evidence="12">The sequence shown here is derived from an EMBL/GenBank/DDBJ whole genome shotgun (WGS) entry which is preliminary data.</text>
</comment>
<evidence type="ECO:0000256" key="6">
    <source>
        <dbReference type="ARBA" id="ARBA00022792"/>
    </source>
</evidence>
<dbReference type="InterPro" id="IPR002067">
    <property type="entry name" value="MCP"/>
</dbReference>
<dbReference type="AlphaFoldDB" id="A0AA43QQF7"/>
<evidence type="ECO:0000256" key="4">
    <source>
        <dbReference type="ARBA" id="ARBA00022692"/>
    </source>
</evidence>
<dbReference type="InterPro" id="IPR050391">
    <property type="entry name" value="Mito_Metabolite_Transporter"/>
</dbReference>
<comment type="subcellular location">
    <subcellularLocation>
        <location evidence="1">Mitochondrion inner membrane</location>
        <topology evidence="1">Multi-pass membrane protein</topology>
    </subcellularLocation>
</comment>
<keyword evidence="13" id="KW-1185">Reference proteome</keyword>
<dbReference type="GO" id="GO:0005743">
    <property type="term" value="C:mitochondrial inner membrane"/>
    <property type="evidence" value="ECO:0007669"/>
    <property type="project" value="UniProtKB-SubCell"/>
</dbReference>
<organism evidence="12 13">
    <name type="scientific">Ramalina farinacea</name>
    <dbReference type="NCBI Taxonomy" id="258253"/>
    <lineage>
        <taxon>Eukaryota</taxon>
        <taxon>Fungi</taxon>
        <taxon>Dikarya</taxon>
        <taxon>Ascomycota</taxon>
        <taxon>Pezizomycotina</taxon>
        <taxon>Lecanoromycetes</taxon>
        <taxon>OSLEUM clade</taxon>
        <taxon>Lecanoromycetidae</taxon>
        <taxon>Lecanorales</taxon>
        <taxon>Lecanorineae</taxon>
        <taxon>Ramalinaceae</taxon>
        <taxon>Ramalina</taxon>
    </lineage>
</organism>
<feature type="repeat" description="Solcar" evidence="10">
    <location>
        <begin position="136"/>
        <end position="227"/>
    </location>
</feature>
<reference evidence="12" key="1">
    <citation type="journal article" date="2023" name="Genome Biol. Evol.">
        <title>First Whole Genome Sequence and Flow Cytometry Genome Size Data for the Lichen-Forming Fungus Ramalina farinacea (Ascomycota).</title>
        <authorList>
            <person name="Llewellyn T."/>
            <person name="Mian S."/>
            <person name="Hill R."/>
            <person name="Leitch I.J."/>
            <person name="Gaya E."/>
        </authorList>
    </citation>
    <scope>NUCLEOTIDE SEQUENCE</scope>
    <source>
        <strain evidence="12">LIQ254RAFAR</strain>
    </source>
</reference>
<evidence type="ECO:0000256" key="10">
    <source>
        <dbReference type="PROSITE-ProRule" id="PRU00282"/>
    </source>
</evidence>
<evidence type="ECO:0000256" key="2">
    <source>
        <dbReference type="ARBA" id="ARBA00006375"/>
    </source>
</evidence>
<dbReference type="InterPro" id="IPR023395">
    <property type="entry name" value="MCP_dom_sf"/>
</dbReference>
<evidence type="ECO:0000256" key="7">
    <source>
        <dbReference type="ARBA" id="ARBA00022989"/>
    </source>
</evidence>
<keyword evidence="9 10" id="KW-0472">Membrane</keyword>
<keyword evidence="6" id="KW-0999">Mitochondrion inner membrane</keyword>
<evidence type="ECO:0000256" key="5">
    <source>
        <dbReference type="ARBA" id="ARBA00022737"/>
    </source>
</evidence>
<keyword evidence="8" id="KW-0496">Mitochondrion</keyword>
<evidence type="ECO:0000256" key="1">
    <source>
        <dbReference type="ARBA" id="ARBA00004448"/>
    </source>
</evidence>
<evidence type="ECO:0000256" key="3">
    <source>
        <dbReference type="ARBA" id="ARBA00022448"/>
    </source>
</evidence>
<evidence type="ECO:0000313" key="12">
    <source>
        <dbReference type="EMBL" id="MDI1489664.1"/>
    </source>
</evidence>
<dbReference type="PROSITE" id="PS50920">
    <property type="entry name" value="SOLCAR"/>
    <property type="match status" value="3"/>
</dbReference>
<protein>
    <submittedName>
        <fullName evidence="12">Mitochondrial 2-oxoglutarate/malate carrier protein</fullName>
    </submittedName>
</protein>